<sequence length="395" mass="45503">MEVDSGDEGSVPRLSFDIWNLILTHALQRQDHYFLVDPDQPDIANLQLVCFDFCAILRPLMYRHVNLCTLPAAKIFFATVVKNEHLAEAVHTLQLSFDTDPSGVVCSDGDSEGSRSSEHSMTAIESEVWSTFWTSFRAALGKLIRLDVLSFSYEHSDLYFLQRLIEEGDLGRTLSSTVKRLHLKPIPDDYSLNMEDLLVVCAWDHTSWRAQISRIPHISQLLLTTPCYVVWPPTDEALQICMSEWTSQFRHPECCSQLKEIIVNSGFGDWGRHIEDFINEGGDMPAEVFLEERGVGGAIGTQVVWRRCVGKRWKLHEVSEPSNSNRQEYFFGRGHDGPEDYNIPWIYIDEEKHGKAWRKNERRQRIPEVFGCKDERWKKAWTHVPTRPAPLDRGR</sequence>
<protein>
    <submittedName>
        <fullName evidence="1">Uncharacterized protein</fullName>
    </submittedName>
</protein>
<accession>A0AAD7MS83</accession>
<gene>
    <name evidence="1" type="ORF">DFH07DRAFT_969014</name>
</gene>
<organism evidence="1 2">
    <name type="scientific">Mycena maculata</name>
    <dbReference type="NCBI Taxonomy" id="230809"/>
    <lineage>
        <taxon>Eukaryota</taxon>
        <taxon>Fungi</taxon>
        <taxon>Dikarya</taxon>
        <taxon>Basidiomycota</taxon>
        <taxon>Agaricomycotina</taxon>
        <taxon>Agaricomycetes</taxon>
        <taxon>Agaricomycetidae</taxon>
        <taxon>Agaricales</taxon>
        <taxon>Marasmiineae</taxon>
        <taxon>Mycenaceae</taxon>
        <taxon>Mycena</taxon>
    </lineage>
</organism>
<reference evidence="1" key="1">
    <citation type="submission" date="2023-03" db="EMBL/GenBank/DDBJ databases">
        <title>Massive genome expansion in bonnet fungi (Mycena s.s.) driven by repeated elements and novel gene families across ecological guilds.</title>
        <authorList>
            <consortium name="Lawrence Berkeley National Laboratory"/>
            <person name="Harder C.B."/>
            <person name="Miyauchi S."/>
            <person name="Viragh M."/>
            <person name="Kuo A."/>
            <person name="Thoen E."/>
            <person name="Andreopoulos B."/>
            <person name="Lu D."/>
            <person name="Skrede I."/>
            <person name="Drula E."/>
            <person name="Henrissat B."/>
            <person name="Morin E."/>
            <person name="Kohler A."/>
            <person name="Barry K."/>
            <person name="LaButti K."/>
            <person name="Morin E."/>
            <person name="Salamov A."/>
            <person name="Lipzen A."/>
            <person name="Mereny Z."/>
            <person name="Hegedus B."/>
            <person name="Baldrian P."/>
            <person name="Stursova M."/>
            <person name="Weitz H."/>
            <person name="Taylor A."/>
            <person name="Grigoriev I.V."/>
            <person name="Nagy L.G."/>
            <person name="Martin F."/>
            <person name="Kauserud H."/>
        </authorList>
    </citation>
    <scope>NUCLEOTIDE SEQUENCE</scope>
    <source>
        <strain evidence="1">CBHHK188m</strain>
    </source>
</reference>
<name>A0AAD7MS83_9AGAR</name>
<comment type="caution">
    <text evidence="1">The sequence shown here is derived from an EMBL/GenBank/DDBJ whole genome shotgun (WGS) entry which is preliminary data.</text>
</comment>
<dbReference type="AlphaFoldDB" id="A0AAD7MS83"/>
<proteinExistence type="predicted"/>
<dbReference type="EMBL" id="JARJLG010000187">
    <property type="protein sequence ID" value="KAJ7730896.1"/>
    <property type="molecule type" value="Genomic_DNA"/>
</dbReference>
<evidence type="ECO:0000313" key="1">
    <source>
        <dbReference type="EMBL" id="KAJ7730896.1"/>
    </source>
</evidence>
<dbReference type="Proteomes" id="UP001215280">
    <property type="component" value="Unassembled WGS sequence"/>
</dbReference>
<keyword evidence="2" id="KW-1185">Reference proteome</keyword>
<evidence type="ECO:0000313" key="2">
    <source>
        <dbReference type="Proteomes" id="UP001215280"/>
    </source>
</evidence>